<evidence type="ECO:0000313" key="12">
    <source>
        <dbReference type="EMBL" id="KAF7721512.1"/>
    </source>
</evidence>
<keyword evidence="8 9" id="KW-0472">Membrane</keyword>
<keyword evidence="2" id="KW-0813">Transport</keyword>
<dbReference type="InterPro" id="IPR053951">
    <property type="entry name" value="K_trans_N"/>
</dbReference>
<evidence type="ECO:0000256" key="1">
    <source>
        <dbReference type="ARBA" id="ARBA00004141"/>
    </source>
</evidence>
<keyword evidence="13" id="KW-1185">Reference proteome</keyword>
<evidence type="ECO:0000256" key="7">
    <source>
        <dbReference type="ARBA" id="ARBA00023065"/>
    </source>
</evidence>
<dbReference type="InterPro" id="IPR003855">
    <property type="entry name" value="K+_transporter"/>
</dbReference>
<feature type="transmembrane region" description="Helical" evidence="9">
    <location>
        <begin position="410"/>
        <end position="434"/>
    </location>
</feature>
<keyword evidence="3" id="KW-0633">Potassium transport</keyword>
<dbReference type="AlphaFoldDB" id="A0A8H7EPU4"/>
<feature type="transmembrane region" description="Helical" evidence="9">
    <location>
        <begin position="243"/>
        <end position="263"/>
    </location>
</feature>
<dbReference type="Pfam" id="PF02705">
    <property type="entry name" value="K_trans"/>
    <property type="match status" value="1"/>
</dbReference>
<feature type="domain" description="K+ potassium transporter integral membrane" evidence="10">
    <location>
        <begin position="53"/>
        <end position="533"/>
    </location>
</feature>
<evidence type="ECO:0000256" key="4">
    <source>
        <dbReference type="ARBA" id="ARBA00022692"/>
    </source>
</evidence>
<organism evidence="12 13">
    <name type="scientific">Apophysomyces ossiformis</name>
    <dbReference type="NCBI Taxonomy" id="679940"/>
    <lineage>
        <taxon>Eukaryota</taxon>
        <taxon>Fungi</taxon>
        <taxon>Fungi incertae sedis</taxon>
        <taxon>Mucoromycota</taxon>
        <taxon>Mucoromycotina</taxon>
        <taxon>Mucoromycetes</taxon>
        <taxon>Mucorales</taxon>
        <taxon>Mucorineae</taxon>
        <taxon>Mucoraceae</taxon>
        <taxon>Apophysomyces</taxon>
    </lineage>
</organism>
<feature type="transmembrane region" description="Helical" evidence="9">
    <location>
        <begin position="472"/>
        <end position="494"/>
    </location>
</feature>
<feature type="transmembrane region" description="Helical" evidence="9">
    <location>
        <begin position="212"/>
        <end position="231"/>
    </location>
</feature>
<keyword evidence="4 9" id="KW-0812">Transmembrane</keyword>
<evidence type="ECO:0000259" key="10">
    <source>
        <dbReference type="Pfam" id="PF02705"/>
    </source>
</evidence>
<evidence type="ECO:0000256" key="5">
    <source>
        <dbReference type="ARBA" id="ARBA00022958"/>
    </source>
</evidence>
<feature type="transmembrane region" description="Helical" evidence="9">
    <location>
        <begin position="320"/>
        <end position="343"/>
    </location>
</feature>
<evidence type="ECO:0000259" key="11">
    <source>
        <dbReference type="Pfam" id="PF22776"/>
    </source>
</evidence>
<feature type="transmembrane region" description="Helical" evidence="9">
    <location>
        <begin position="289"/>
        <end position="308"/>
    </location>
</feature>
<feature type="transmembrane region" description="Helical" evidence="9">
    <location>
        <begin position="170"/>
        <end position="192"/>
    </location>
</feature>
<evidence type="ECO:0000256" key="2">
    <source>
        <dbReference type="ARBA" id="ARBA00022448"/>
    </source>
</evidence>
<protein>
    <recommendedName>
        <fullName evidence="14">Potassium transporter</fullName>
    </recommendedName>
</protein>
<keyword evidence="5" id="KW-0630">Potassium</keyword>
<feature type="transmembrane region" description="Helical" evidence="9">
    <location>
        <begin position="52"/>
        <end position="74"/>
    </location>
</feature>
<dbReference type="PANTHER" id="PTHR30540">
    <property type="entry name" value="OSMOTIC STRESS POTASSIUM TRANSPORTER"/>
    <property type="match status" value="1"/>
</dbReference>
<evidence type="ECO:0000256" key="3">
    <source>
        <dbReference type="ARBA" id="ARBA00022538"/>
    </source>
</evidence>
<dbReference type="InterPro" id="IPR053952">
    <property type="entry name" value="K_trans_C"/>
</dbReference>
<keyword evidence="6 9" id="KW-1133">Transmembrane helix</keyword>
<reference evidence="12" key="1">
    <citation type="submission" date="2020-01" db="EMBL/GenBank/DDBJ databases">
        <title>Genome Sequencing of Three Apophysomyces-Like Fungal Strains Confirms a Novel Fungal Genus in the Mucoromycota with divergent Burkholderia-like Endosymbiotic Bacteria.</title>
        <authorList>
            <person name="Stajich J.E."/>
            <person name="Macias A.M."/>
            <person name="Carter-House D."/>
            <person name="Lovett B."/>
            <person name="Kasson L.R."/>
            <person name="Berry K."/>
            <person name="Grigoriev I."/>
            <person name="Chang Y."/>
            <person name="Spatafora J."/>
            <person name="Kasson M.T."/>
        </authorList>
    </citation>
    <scope>NUCLEOTIDE SEQUENCE</scope>
    <source>
        <strain evidence="12">NRRL A-21654</strain>
    </source>
</reference>
<evidence type="ECO:0000256" key="9">
    <source>
        <dbReference type="SAM" id="Phobius"/>
    </source>
</evidence>
<dbReference type="GO" id="GO:0016020">
    <property type="term" value="C:membrane"/>
    <property type="evidence" value="ECO:0007669"/>
    <property type="project" value="UniProtKB-SubCell"/>
</dbReference>
<evidence type="ECO:0000313" key="13">
    <source>
        <dbReference type="Proteomes" id="UP000605846"/>
    </source>
</evidence>
<dbReference type="PANTHER" id="PTHR30540:SF83">
    <property type="entry name" value="K+ POTASSIUM TRANSPORTER"/>
    <property type="match status" value="1"/>
</dbReference>
<dbReference type="EMBL" id="JABAYA010000258">
    <property type="protein sequence ID" value="KAF7721512.1"/>
    <property type="molecule type" value="Genomic_DNA"/>
</dbReference>
<feature type="transmembrane region" description="Helical" evidence="9">
    <location>
        <begin position="86"/>
        <end position="107"/>
    </location>
</feature>
<comment type="caution">
    <text evidence="12">The sequence shown here is derived from an EMBL/GenBank/DDBJ whole genome shotgun (WGS) entry which is preliminary data.</text>
</comment>
<evidence type="ECO:0000256" key="8">
    <source>
        <dbReference type="ARBA" id="ARBA00023136"/>
    </source>
</evidence>
<dbReference type="Proteomes" id="UP000605846">
    <property type="component" value="Unassembled WGS sequence"/>
</dbReference>
<dbReference type="OrthoDB" id="504708at2759"/>
<feature type="transmembrane region" description="Helical" evidence="9">
    <location>
        <begin position="500"/>
        <end position="517"/>
    </location>
</feature>
<feature type="domain" description="K+ potassium transporter C-terminal" evidence="11">
    <location>
        <begin position="561"/>
        <end position="721"/>
    </location>
</feature>
<keyword evidence="7" id="KW-0406">Ion transport</keyword>
<feature type="transmembrane region" description="Helical" evidence="9">
    <location>
        <begin position="440"/>
        <end position="465"/>
    </location>
</feature>
<dbReference type="GO" id="GO:0015079">
    <property type="term" value="F:potassium ion transmembrane transporter activity"/>
    <property type="evidence" value="ECO:0007669"/>
    <property type="project" value="InterPro"/>
</dbReference>
<evidence type="ECO:0008006" key="14">
    <source>
        <dbReference type="Google" id="ProtNLM"/>
    </source>
</evidence>
<dbReference type="NCBIfam" id="TIGR00794">
    <property type="entry name" value="kup"/>
    <property type="match status" value="1"/>
</dbReference>
<accession>A0A8H7EPU4</accession>
<feature type="transmembrane region" description="Helical" evidence="9">
    <location>
        <begin position="363"/>
        <end position="389"/>
    </location>
</feature>
<comment type="subcellular location">
    <subcellularLocation>
        <location evidence="1">Membrane</location>
        <topology evidence="1">Multi-pass membrane protein</topology>
    </subcellularLocation>
</comment>
<dbReference type="Pfam" id="PF22776">
    <property type="entry name" value="K_trans_C"/>
    <property type="match status" value="1"/>
</dbReference>
<evidence type="ECO:0000256" key="6">
    <source>
        <dbReference type="ARBA" id="ARBA00022989"/>
    </source>
</evidence>
<gene>
    <name evidence="12" type="ORF">EC973_004538</name>
</gene>
<name>A0A8H7EPU4_9FUNG</name>
<sequence>MIQDDKSKGDMESAEVIADTLYNKVLTGNSKEVLTNADTPSRPAFSKLATLYLAYQSAGVIYGDIGTSPLYVFSSTFQDVPSREDMLGALSMIIWTLTLVVTIKYVVFVLSADDNGEGGTFALYSLLSRYSNISWDNPNSIRRSGFARYPTLDMNSFHRRFRAYLERSSVLRHIISLLAILGVCMVLADGVLTPAQSVLGAIQGLEIKVPNISQSAVTGISEAILILIFLVQPLGTTKIAVTYAPIVIIWLLLNLSIGIYNLTMYDTKIVQAFSPYWIYYWFKTHGRDGWQMMGGILLSFTGVEALYADMGHFCATSIRISWLCLAYPCLLLAYIGQAAYISADTTGTAWSNPFFASVPTQAFWFSFIMAILACVVASQAMISGCFSILNQAMALSNLPQLKVVHTSTKFHGQIYIPAANWALMIGTVCVAAGFPNTVALGNAYGACVTMVSLITTILLTILTVIVWHWNPVFSLAFLLFFGVIDGAYLSATLLKVPEGAWFTIVVAVILTLVMMVWKLGAMLQWSHEDQLKSETDSKESPVTASTAFNGLMVVFDIAGFDIPTVFQHIRRTFLMEPAVGILCHIRQVNVSNVHPDERVMVFRHSLSPSSTIYRAVLRRGYNDVPNSDIELGSQLTSHVISLLENESGTEGEIQRLKDAQAFQTMYLSSQVNVHAKENAFFMRRILVRCYGWILRNTLNNQQKMYGVPTEKLVQININYEL</sequence>
<proteinExistence type="predicted"/>